<protein>
    <submittedName>
        <fullName evidence="1">Uncharacterized protein</fullName>
    </submittedName>
</protein>
<feature type="non-terminal residue" evidence="1">
    <location>
        <position position="1"/>
    </location>
</feature>
<organism evidence="1">
    <name type="scientific">marine metagenome</name>
    <dbReference type="NCBI Taxonomy" id="408172"/>
    <lineage>
        <taxon>unclassified sequences</taxon>
        <taxon>metagenomes</taxon>
        <taxon>ecological metagenomes</taxon>
    </lineage>
</organism>
<accession>A0A383AY76</accession>
<sequence length="249" mass="27205">PGLIALMLACEWITPEAWDLPGRTVPATHGAEAFLARLIELEAAHPAGDPMVVFGWHAQFHGELHREDLDAVSADRPIVLWQRSFHELRCNGPALGWLAADEGAAWDPHVDLEKGRLWESGMVWGLRTLYPHLAGDGRLGALLGEVVEMVHRGGVTTIADAGWAMAGHDEYLETLLEVHGGDSVPFRQYLIPAPGRYRGEYGARAADKMAEHAGRATDRIRFLDAGKYFADGAFIAQLMQLGPPGYIDG</sequence>
<evidence type="ECO:0000313" key="1">
    <source>
        <dbReference type="EMBL" id="SVE12581.1"/>
    </source>
</evidence>
<dbReference type="Gene3D" id="3.20.20.140">
    <property type="entry name" value="Metal-dependent hydrolases"/>
    <property type="match status" value="1"/>
</dbReference>
<dbReference type="Gene3D" id="3.10.310.70">
    <property type="match status" value="1"/>
</dbReference>
<reference evidence="1" key="1">
    <citation type="submission" date="2018-05" db="EMBL/GenBank/DDBJ databases">
        <authorList>
            <person name="Lanie J.A."/>
            <person name="Ng W.-L."/>
            <person name="Kazmierczak K.M."/>
            <person name="Andrzejewski T.M."/>
            <person name="Davidsen T.M."/>
            <person name="Wayne K.J."/>
            <person name="Tettelin H."/>
            <person name="Glass J.I."/>
            <person name="Rusch D."/>
            <person name="Podicherti R."/>
            <person name="Tsui H.-C.T."/>
            <person name="Winkler M.E."/>
        </authorList>
    </citation>
    <scope>NUCLEOTIDE SEQUENCE</scope>
</reference>
<feature type="non-terminal residue" evidence="1">
    <location>
        <position position="249"/>
    </location>
</feature>
<dbReference type="PANTHER" id="PTHR22642:SF2">
    <property type="entry name" value="PROTEIN LONG AFTER FAR-RED 3"/>
    <property type="match status" value="1"/>
</dbReference>
<gene>
    <name evidence="1" type="ORF">METZ01_LOCUS465435</name>
</gene>
<proteinExistence type="predicted"/>
<name>A0A383AY76_9ZZZZ</name>
<dbReference type="EMBL" id="UINC01195831">
    <property type="protein sequence ID" value="SVE12581.1"/>
    <property type="molecule type" value="Genomic_DNA"/>
</dbReference>
<dbReference type="AlphaFoldDB" id="A0A383AY76"/>
<dbReference type="PANTHER" id="PTHR22642">
    <property type="entry name" value="IMIDAZOLONEPROPIONASE"/>
    <property type="match status" value="1"/>
</dbReference>